<keyword evidence="10 14" id="KW-0472">Membrane</keyword>
<feature type="compositionally biased region" description="Basic and acidic residues" evidence="13">
    <location>
        <begin position="274"/>
        <end position="288"/>
    </location>
</feature>
<dbReference type="Pfam" id="PF00487">
    <property type="entry name" value="FA_desaturase"/>
    <property type="match status" value="1"/>
</dbReference>
<dbReference type="GO" id="GO:0005789">
    <property type="term" value="C:endoplasmic reticulum membrane"/>
    <property type="evidence" value="ECO:0007669"/>
    <property type="project" value="TreeGrafter"/>
</dbReference>
<evidence type="ECO:0000256" key="1">
    <source>
        <dbReference type="ARBA" id="ARBA00004141"/>
    </source>
</evidence>
<evidence type="ECO:0000256" key="9">
    <source>
        <dbReference type="ARBA" id="ARBA00023098"/>
    </source>
</evidence>
<dbReference type="GO" id="GO:0006636">
    <property type="term" value="P:unsaturated fatty acid biosynthetic process"/>
    <property type="evidence" value="ECO:0007669"/>
    <property type="project" value="TreeGrafter"/>
</dbReference>
<comment type="caution">
    <text evidence="16">The sequence shown here is derived from an EMBL/GenBank/DDBJ whole genome shotgun (WGS) entry which is preliminary data.</text>
</comment>
<feature type="transmembrane region" description="Helical" evidence="14">
    <location>
        <begin position="122"/>
        <end position="144"/>
    </location>
</feature>
<comment type="similarity">
    <text evidence="2 12">Belongs to the fatty acid desaturase type 1 family.</text>
</comment>
<dbReference type="PRINTS" id="PR00075">
    <property type="entry name" value="FACDDSATRASE"/>
</dbReference>
<dbReference type="PANTHER" id="PTHR11351">
    <property type="entry name" value="ACYL-COA DESATURASE"/>
    <property type="match status" value="1"/>
</dbReference>
<dbReference type="GO" id="GO:0004768">
    <property type="term" value="F:stearoyl-CoA 9-desaturase activity"/>
    <property type="evidence" value="ECO:0007669"/>
    <property type="project" value="TreeGrafter"/>
</dbReference>
<protein>
    <recommendedName>
        <fullName evidence="15">Fatty acid desaturase domain-containing protein</fullName>
    </recommendedName>
</protein>
<comment type="subcellular location">
    <subcellularLocation>
        <location evidence="1">Membrane</location>
        <topology evidence="1">Multi-pass membrane protein</topology>
    </subcellularLocation>
</comment>
<keyword evidence="8" id="KW-0408">Iron</keyword>
<organism evidence="16 17">
    <name type="scientific">Apolygus lucorum</name>
    <name type="common">Small green plant bug</name>
    <name type="synonym">Lygocoris lucorum</name>
    <dbReference type="NCBI Taxonomy" id="248454"/>
    <lineage>
        <taxon>Eukaryota</taxon>
        <taxon>Metazoa</taxon>
        <taxon>Ecdysozoa</taxon>
        <taxon>Arthropoda</taxon>
        <taxon>Hexapoda</taxon>
        <taxon>Insecta</taxon>
        <taxon>Pterygota</taxon>
        <taxon>Neoptera</taxon>
        <taxon>Paraneoptera</taxon>
        <taxon>Hemiptera</taxon>
        <taxon>Heteroptera</taxon>
        <taxon>Panheteroptera</taxon>
        <taxon>Cimicomorpha</taxon>
        <taxon>Miridae</taxon>
        <taxon>Mirini</taxon>
        <taxon>Apolygus</taxon>
    </lineage>
</organism>
<evidence type="ECO:0000256" key="5">
    <source>
        <dbReference type="ARBA" id="ARBA00022832"/>
    </source>
</evidence>
<sequence length="304" mass="35748">MDMSLRLYIVGLIFFSGIGVTAGAHRLWSHRSYKANTPLRLLLVFSNSTAFMNPIYEFVRDHRIHHKFTDTDADPHNAKRGFFFSHMGWLMVKKHPDVKLKGKLIDMSDIEADKIVMWQRKYYAYVMPLCTFFLPAFIAMYFWGLRLWPALKLCGVMRWLIVLHGAWFVNSAAHIWGNKPYDSSISSTENPFVSFFAMGEGWHNYHHAFPWDYKTSELPYHLNFSTAFIDFFARIGWARDLKTVKKDMIIKRSLRTGDRSLQKKQDDPNENEEEQKSDHNNDIWGWNDKDLTSEQKSIAKITYQ</sequence>
<evidence type="ECO:0000256" key="7">
    <source>
        <dbReference type="ARBA" id="ARBA00023002"/>
    </source>
</evidence>
<reference evidence="16" key="1">
    <citation type="journal article" date="2021" name="Mol. Ecol. Resour.">
        <title>Apolygus lucorum genome provides insights into omnivorousness and mesophyll feeding.</title>
        <authorList>
            <person name="Liu Y."/>
            <person name="Liu H."/>
            <person name="Wang H."/>
            <person name="Huang T."/>
            <person name="Liu B."/>
            <person name="Yang B."/>
            <person name="Yin L."/>
            <person name="Li B."/>
            <person name="Zhang Y."/>
            <person name="Zhang S."/>
            <person name="Jiang F."/>
            <person name="Zhang X."/>
            <person name="Ren Y."/>
            <person name="Wang B."/>
            <person name="Wang S."/>
            <person name="Lu Y."/>
            <person name="Wu K."/>
            <person name="Fan W."/>
            <person name="Wang G."/>
        </authorList>
    </citation>
    <scope>NUCLEOTIDE SEQUENCE</scope>
    <source>
        <strain evidence="16">12Hb</strain>
    </source>
</reference>
<name>A0A8S9Y201_APOLU</name>
<evidence type="ECO:0000313" key="17">
    <source>
        <dbReference type="Proteomes" id="UP000466442"/>
    </source>
</evidence>
<dbReference type="PANTHER" id="PTHR11351:SF98">
    <property type="entry name" value="RE43130P"/>
    <property type="match status" value="1"/>
</dbReference>
<dbReference type="GO" id="GO:0005506">
    <property type="term" value="F:iron ion binding"/>
    <property type="evidence" value="ECO:0007669"/>
    <property type="project" value="TreeGrafter"/>
</dbReference>
<evidence type="ECO:0000256" key="4">
    <source>
        <dbReference type="ARBA" id="ARBA00022692"/>
    </source>
</evidence>
<feature type="transmembrane region" description="Helical" evidence="14">
    <location>
        <begin position="7"/>
        <end position="28"/>
    </location>
</feature>
<dbReference type="InterPro" id="IPR005804">
    <property type="entry name" value="FA_desaturase_dom"/>
</dbReference>
<dbReference type="CDD" id="cd03505">
    <property type="entry name" value="Delta9-FADS-like"/>
    <property type="match status" value="1"/>
</dbReference>
<dbReference type="Proteomes" id="UP000466442">
    <property type="component" value="Unassembled WGS sequence"/>
</dbReference>
<feature type="domain" description="Fatty acid desaturase" evidence="15">
    <location>
        <begin position="9"/>
        <end position="217"/>
    </location>
</feature>
<evidence type="ECO:0000256" key="14">
    <source>
        <dbReference type="SAM" id="Phobius"/>
    </source>
</evidence>
<evidence type="ECO:0000313" key="16">
    <source>
        <dbReference type="EMBL" id="KAF6213875.1"/>
    </source>
</evidence>
<gene>
    <name evidence="16" type="ORF">GE061_011600</name>
</gene>
<feature type="transmembrane region" description="Helical" evidence="14">
    <location>
        <begin position="156"/>
        <end position="176"/>
    </location>
</feature>
<keyword evidence="4 12" id="KW-0812">Transmembrane</keyword>
<keyword evidence="3 12" id="KW-0444">Lipid biosynthesis</keyword>
<evidence type="ECO:0000256" key="8">
    <source>
        <dbReference type="ARBA" id="ARBA00023004"/>
    </source>
</evidence>
<keyword evidence="6 14" id="KW-1133">Transmembrane helix</keyword>
<keyword evidence="17" id="KW-1185">Reference proteome</keyword>
<dbReference type="InterPro" id="IPR015876">
    <property type="entry name" value="Acyl-CoA_DS"/>
</dbReference>
<feature type="region of interest" description="Disordered" evidence="13">
    <location>
        <begin position="259"/>
        <end position="288"/>
    </location>
</feature>
<feature type="transmembrane region" description="Helical" evidence="14">
    <location>
        <begin position="40"/>
        <end position="59"/>
    </location>
</feature>
<evidence type="ECO:0000256" key="2">
    <source>
        <dbReference type="ARBA" id="ARBA00009295"/>
    </source>
</evidence>
<keyword evidence="7 12" id="KW-0560">Oxidoreductase</keyword>
<keyword evidence="5" id="KW-0276">Fatty acid metabolism</keyword>
<evidence type="ECO:0000256" key="6">
    <source>
        <dbReference type="ARBA" id="ARBA00022989"/>
    </source>
</evidence>
<dbReference type="EMBL" id="WIXP02000003">
    <property type="protein sequence ID" value="KAF6213875.1"/>
    <property type="molecule type" value="Genomic_DNA"/>
</dbReference>
<accession>A0A8S9Y201</accession>
<evidence type="ECO:0000256" key="12">
    <source>
        <dbReference type="RuleBase" id="RU000581"/>
    </source>
</evidence>
<evidence type="ECO:0000256" key="11">
    <source>
        <dbReference type="ARBA" id="ARBA00023160"/>
    </source>
</evidence>
<comment type="domain">
    <text evidence="12">The histidine box domains are involved in binding the catalytic metal ions.</text>
</comment>
<dbReference type="AlphaFoldDB" id="A0A8S9Y201"/>
<dbReference type="OrthoDB" id="10260134at2759"/>
<evidence type="ECO:0000256" key="13">
    <source>
        <dbReference type="SAM" id="MobiDB-lite"/>
    </source>
</evidence>
<keyword evidence="9" id="KW-0443">Lipid metabolism</keyword>
<evidence type="ECO:0000256" key="3">
    <source>
        <dbReference type="ARBA" id="ARBA00022516"/>
    </source>
</evidence>
<proteinExistence type="inferred from homology"/>
<comment type="cofactor">
    <cofactor evidence="12">
        <name>Fe(2+)</name>
        <dbReference type="ChEBI" id="CHEBI:29033"/>
    </cofactor>
</comment>
<evidence type="ECO:0000256" key="10">
    <source>
        <dbReference type="ARBA" id="ARBA00023136"/>
    </source>
</evidence>
<evidence type="ECO:0000259" key="15">
    <source>
        <dbReference type="Pfam" id="PF00487"/>
    </source>
</evidence>
<keyword evidence="11 12" id="KW-0275">Fatty acid biosynthesis</keyword>